<evidence type="ECO:0000256" key="1">
    <source>
        <dbReference type="SAM" id="Phobius"/>
    </source>
</evidence>
<keyword evidence="1" id="KW-0812">Transmembrane</keyword>
<proteinExistence type="predicted"/>
<keyword evidence="1" id="KW-1133">Transmembrane helix</keyword>
<protein>
    <submittedName>
        <fullName evidence="2">Uncharacterized protein</fullName>
    </submittedName>
</protein>
<organism evidence="2 3">
    <name type="scientific">Petrolisthes manimaculis</name>
    <dbReference type="NCBI Taxonomy" id="1843537"/>
    <lineage>
        <taxon>Eukaryota</taxon>
        <taxon>Metazoa</taxon>
        <taxon>Ecdysozoa</taxon>
        <taxon>Arthropoda</taxon>
        <taxon>Crustacea</taxon>
        <taxon>Multicrustacea</taxon>
        <taxon>Malacostraca</taxon>
        <taxon>Eumalacostraca</taxon>
        <taxon>Eucarida</taxon>
        <taxon>Decapoda</taxon>
        <taxon>Pleocyemata</taxon>
        <taxon>Anomura</taxon>
        <taxon>Galatheoidea</taxon>
        <taxon>Porcellanidae</taxon>
        <taxon>Petrolisthes</taxon>
    </lineage>
</organism>
<keyword evidence="3" id="KW-1185">Reference proteome</keyword>
<feature type="transmembrane region" description="Helical" evidence="1">
    <location>
        <begin position="15"/>
        <end position="34"/>
    </location>
</feature>
<evidence type="ECO:0000313" key="3">
    <source>
        <dbReference type="Proteomes" id="UP001292094"/>
    </source>
</evidence>
<dbReference type="AlphaFoldDB" id="A0AAE1QKT2"/>
<accession>A0AAE1QKT2</accession>
<dbReference type="EMBL" id="JAWZYT010000161">
    <property type="protein sequence ID" value="KAK4327217.1"/>
    <property type="molecule type" value="Genomic_DNA"/>
</dbReference>
<evidence type="ECO:0000313" key="2">
    <source>
        <dbReference type="EMBL" id="KAK4327217.1"/>
    </source>
</evidence>
<reference evidence="2" key="1">
    <citation type="submission" date="2023-11" db="EMBL/GenBank/DDBJ databases">
        <title>Genome assemblies of two species of porcelain crab, Petrolisthes cinctipes and Petrolisthes manimaculis (Anomura: Porcellanidae).</title>
        <authorList>
            <person name="Angst P."/>
        </authorList>
    </citation>
    <scope>NUCLEOTIDE SEQUENCE</scope>
    <source>
        <strain evidence="2">PB745_02</strain>
        <tissue evidence="2">Gill</tissue>
    </source>
</reference>
<sequence length="123" mass="13864">MNPSPLHYHSGPFHYHPALCCGLLSSYLLLYIFLPPNSLFTASSPPTSFPHHCFFPSYHRPLCCLLLLSTFPASCLYSFLPNTFIPECLLLYPPFLSFTTSFNSSLLYSSSISSSILFFKLQP</sequence>
<dbReference type="Proteomes" id="UP001292094">
    <property type="component" value="Unassembled WGS sequence"/>
</dbReference>
<name>A0AAE1QKT2_9EUCA</name>
<gene>
    <name evidence="2" type="ORF">Pmani_002274</name>
</gene>
<comment type="caution">
    <text evidence="2">The sequence shown here is derived from an EMBL/GenBank/DDBJ whole genome shotgun (WGS) entry which is preliminary data.</text>
</comment>
<keyword evidence="1" id="KW-0472">Membrane</keyword>